<evidence type="ECO:0000256" key="1">
    <source>
        <dbReference type="ARBA" id="ARBA00022801"/>
    </source>
</evidence>
<dbReference type="Proteomes" id="UP000190188">
    <property type="component" value="Unassembled WGS sequence"/>
</dbReference>
<feature type="active site" description="Acyl-thioester intermediate" evidence="2">
    <location>
        <position position="190"/>
    </location>
</feature>
<dbReference type="PROSITE" id="PS51257">
    <property type="entry name" value="PROKAR_LIPOPROTEIN"/>
    <property type="match status" value="1"/>
</dbReference>
<feature type="region of interest" description="Disordered" evidence="3">
    <location>
        <begin position="42"/>
        <end position="61"/>
    </location>
</feature>
<dbReference type="CDD" id="cd05829">
    <property type="entry name" value="Sortase_F"/>
    <property type="match status" value="1"/>
</dbReference>
<gene>
    <name evidence="4" type="ORF">BVG16_22175</name>
</gene>
<name>A0A1T2X661_9BACL</name>
<dbReference type="InterPro" id="IPR023365">
    <property type="entry name" value="Sortase_dom-sf"/>
</dbReference>
<dbReference type="GO" id="GO:0016787">
    <property type="term" value="F:hydrolase activity"/>
    <property type="evidence" value="ECO:0007669"/>
    <property type="project" value="UniProtKB-KW"/>
</dbReference>
<dbReference type="SUPFAM" id="SSF63817">
    <property type="entry name" value="Sortase"/>
    <property type="match status" value="1"/>
</dbReference>
<reference evidence="4 5" key="1">
    <citation type="submission" date="2017-01" db="EMBL/GenBank/DDBJ databases">
        <title>Genome analysis of Paenibacillus selenitrireducens ES3-24.</title>
        <authorList>
            <person name="Xu D."/>
            <person name="Yao R."/>
            <person name="Zheng S."/>
        </authorList>
    </citation>
    <scope>NUCLEOTIDE SEQUENCE [LARGE SCALE GENOMIC DNA]</scope>
    <source>
        <strain evidence="4 5">ES3-24</strain>
    </source>
</reference>
<dbReference type="EMBL" id="MSZX01000009">
    <property type="protein sequence ID" value="OPA75305.1"/>
    <property type="molecule type" value="Genomic_DNA"/>
</dbReference>
<evidence type="ECO:0000313" key="5">
    <source>
        <dbReference type="Proteomes" id="UP000190188"/>
    </source>
</evidence>
<evidence type="ECO:0008006" key="6">
    <source>
        <dbReference type="Google" id="ProtNLM"/>
    </source>
</evidence>
<accession>A0A1T2X661</accession>
<dbReference type="InterPro" id="IPR005754">
    <property type="entry name" value="Sortase"/>
</dbReference>
<dbReference type="Pfam" id="PF04203">
    <property type="entry name" value="Sortase"/>
    <property type="match status" value="1"/>
</dbReference>
<evidence type="ECO:0000313" key="4">
    <source>
        <dbReference type="EMBL" id="OPA75305.1"/>
    </source>
</evidence>
<comment type="caution">
    <text evidence="4">The sequence shown here is derived from an EMBL/GenBank/DDBJ whole genome shotgun (WGS) entry which is preliminary data.</text>
</comment>
<organism evidence="4 5">
    <name type="scientific">Paenibacillus selenitireducens</name>
    <dbReference type="NCBI Taxonomy" id="1324314"/>
    <lineage>
        <taxon>Bacteria</taxon>
        <taxon>Bacillati</taxon>
        <taxon>Bacillota</taxon>
        <taxon>Bacilli</taxon>
        <taxon>Bacillales</taxon>
        <taxon>Paenibacillaceae</taxon>
        <taxon>Paenibacillus</taxon>
    </lineage>
</organism>
<dbReference type="InterPro" id="IPR042001">
    <property type="entry name" value="Sortase_F"/>
</dbReference>
<sequence>MNIHRKIVYILLGFALFAGSCSHQQRSPESNTDGMQQQEIQPKALPNIPEQVQSPPKIKNVRKPVTPLKPVKIIIPSLHVKAIVETVGVLDNGQMAVPQDTEKTGLLHPGFLPGELGNAVIDGHVDNLYGPAVFFHLKKLKPNDQVILKDVKGRQLIFVVEATEIVEPHKASIEKIFGPSPEPRLNLITCTGKYNRKKHEHEERLIVYTKLVDH</sequence>
<evidence type="ECO:0000256" key="3">
    <source>
        <dbReference type="SAM" id="MobiDB-lite"/>
    </source>
</evidence>
<keyword evidence="5" id="KW-1185">Reference proteome</keyword>
<proteinExistence type="predicted"/>
<evidence type="ECO:0000256" key="2">
    <source>
        <dbReference type="PIRSR" id="PIRSR605754-1"/>
    </source>
</evidence>
<feature type="active site" description="Proton donor/acceptor" evidence="2">
    <location>
        <position position="124"/>
    </location>
</feature>
<dbReference type="STRING" id="1324314.BVG16_22175"/>
<dbReference type="AlphaFoldDB" id="A0A1T2X661"/>
<keyword evidence="1" id="KW-0378">Hydrolase</keyword>
<dbReference type="Gene3D" id="2.40.260.10">
    <property type="entry name" value="Sortase"/>
    <property type="match status" value="1"/>
</dbReference>
<protein>
    <recommendedName>
        <fullName evidence="6">Class F sortase</fullName>
    </recommendedName>
</protein>